<comment type="caution">
    <text evidence="7">The sequence shown here is derived from an EMBL/GenBank/DDBJ whole genome shotgun (WGS) entry which is preliminary data.</text>
</comment>
<feature type="region of interest" description="Disordered" evidence="6">
    <location>
        <begin position="330"/>
        <end position="384"/>
    </location>
</feature>
<evidence type="ECO:0000256" key="2">
    <source>
        <dbReference type="ARBA" id="ARBA00022490"/>
    </source>
</evidence>
<evidence type="ECO:0000313" key="7">
    <source>
        <dbReference type="EMBL" id="KAB7502582.1"/>
    </source>
</evidence>
<proteinExistence type="inferred from homology"/>
<keyword evidence="2" id="KW-0963">Cytoplasm</keyword>
<keyword evidence="5" id="KW-0175">Coiled coil</keyword>
<sequence>MAIEIQQKKLGEEEKRNNALQQDLALTIEQRDSSNKEIRRLQKEVISLTHDVKELQSELQKTKICRDNFKRKCQEYCRTLEGLSISITKKDKVQDTLAQQYLSLAETISSLQMLNSTIKEGEDACKQKQQMRINEMVENFKEERDQLMTQVNEVLSKNEELESHCHRLETEKYKLEESLLSARDATQKEESKRNEAECENKRLSILLEKVLEEKRTLQHQVESLSSQLQSEQRALHSVEEMLSEKRKKEFTSDSLIQELQVEKAQLQRKISELTSDLEHELEEVKRLRNHSASLELEKDRLKQQLSMEQYDRERMSQELRRVRKYSQMEEILSSADNGGTKPSGFATESPYKTFTNGSPTSRRPLSRSPSLFASAQVESSPERP</sequence>
<evidence type="ECO:0000256" key="4">
    <source>
        <dbReference type="ARBA" id="ARBA00038123"/>
    </source>
</evidence>
<feature type="compositionally biased region" description="Low complexity" evidence="6">
    <location>
        <begin position="358"/>
        <end position="371"/>
    </location>
</feature>
<comment type="subcellular location">
    <subcellularLocation>
        <location evidence="1">Cytoplasm</location>
        <location evidence="1">Cytoskeleton</location>
        <location evidence="1">Microtubule organizing center</location>
        <location evidence="1">Centrosome</location>
        <location evidence="1">Centriole</location>
    </subcellularLocation>
</comment>
<reference evidence="7 8" key="1">
    <citation type="journal article" date="2019" name="PLoS Biol.">
        <title>Sex chromosomes control vertical transmission of feminizing Wolbachia symbionts in an isopod.</title>
        <authorList>
            <person name="Becking T."/>
            <person name="Chebbi M.A."/>
            <person name="Giraud I."/>
            <person name="Moumen B."/>
            <person name="Laverre T."/>
            <person name="Caubet Y."/>
            <person name="Peccoud J."/>
            <person name="Gilbert C."/>
            <person name="Cordaux R."/>
        </authorList>
    </citation>
    <scope>NUCLEOTIDE SEQUENCE [LARGE SCALE GENOMIC DNA]</scope>
    <source>
        <strain evidence="7">ANa2</strain>
        <tissue evidence="7">Whole body excluding digestive tract and cuticle</tissue>
    </source>
</reference>
<evidence type="ECO:0000256" key="3">
    <source>
        <dbReference type="ARBA" id="ARBA00023212"/>
    </source>
</evidence>
<dbReference type="OrthoDB" id="6381969at2759"/>
<gene>
    <name evidence="7" type="ORF">Anas_07642</name>
</gene>
<dbReference type="InterPro" id="IPR051877">
    <property type="entry name" value="Centriole_BasalBody_StrucProt"/>
</dbReference>
<evidence type="ECO:0000256" key="5">
    <source>
        <dbReference type="SAM" id="Coils"/>
    </source>
</evidence>
<feature type="non-terminal residue" evidence="7">
    <location>
        <position position="384"/>
    </location>
</feature>
<dbReference type="AlphaFoldDB" id="A0A5N5T7W1"/>
<dbReference type="PANTHER" id="PTHR20544">
    <property type="entry name" value="CENTROSOMAL PROTEIN CEP135"/>
    <property type="match status" value="1"/>
</dbReference>
<dbReference type="GO" id="GO:0005814">
    <property type="term" value="C:centriole"/>
    <property type="evidence" value="ECO:0007669"/>
    <property type="project" value="UniProtKB-SubCell"/>
</dbReference>
<keyword evidence="8" id="KW-1185">Reference proteome</keyword>
<feature type="coiled-coil region" evidence="5">
    <location>
        <begin position="126"/>
        <end position="318"/>
    </location>
</feature>
<dbReference type="SUPFAM" id="SSF57997">
    <property type="entry name" value="Tropomyosin"/>
    <property type="match status" value="1"/>
</dbReference>
<comment type="similarity">
    <text evidence="4">Belongs to the CEP135/TSGA10 family.</text>
</comment>
<name>A0A5N5T7W1_9CRUS</name>
<evidence type="ECO:0000313" key="8">
    <source>
        <dbReference type="Proteomes" id="UP000326759"/>
    </source>
</evidence>
<evidence type="ECO:0000256" key="6">
    <source>
        <dbReference type="SAM" id="MobiDB-lite"/>
    </source>
</evidence>
<organism evidence="7 8">
    <name type="scientific">Armadillidium nasatum</name>
    <dbReference type="NCBI Taxonomy" id="96803"/>
    <lineage>
        <taxon>Eukaryota</taxon>
        <taxon>Metazoa</taxon>
        <taxon>Ecdysozoa</taxon>
        <taxon>Arthropoda</taxon>
        <taxon>Crustacea</taxon>
        <taxon>Multicrustacea</taxon>
        <taxon>Malacostraca</taxon>
        <taxon>Eumalacostraca</taxon>
        <taxon>Peracarida</taxon>
        <taxon>Isopoda</taxon>
        <taxon>Oniscidea</taxon>
        <taxon>Crinocheta</taxon>
        <taxon>Armadillidiidae</taxon>
        <taxon>Armadillidium</taxon>
    </lineage>
</organism>
<dbReference type="PANTHER" id="PTHR20544:SF0">
    <property type="entry name" value="NUCLEOPROTEIN TPR_MLP1 DOMAIN-CONTAINING PROTEIN"/>
    <property type="match status" value="1"/>
</dbReference>
<evidence type="ECO:0000256" key="1">
    <source>
        <dbReference type="ARBA" id="ARBA00004114"/>
    </source>
</evidence>
<feature type="coiled-coil region" evidence="5">
    <location>
        <begin position="3"/>
        <end position="72"/>
    </location>
</feature>
<accession>A0A5N5T7W1</accession>
<dbReference type="EMBL" id="SEYY01007185">
    <property type="protein sequence ID" value="KAB7502582.1"/>
    <property type="molecule type" value="Genomic_DNA"/>
</dbReference>
<keyword evidence="3" id="KW-0206">Cytoskeleton</keyword>
<dbReference type="Proteomes" id="UP000326759">
    <property type="component" value="Unassembled WGS sequence"/>
</dbReference>
<protein>
    <submittedName>
        <fullName evidence="7">Centrosomal protein</fullName>
    </submittedName>
</protein>